<keyword evidence="5" id="KW-1185">Reference proteome</keyword>
<dbReference type="OrthoDB" id="9802510at2"/>
<comment type="caution">
    <text evidence="4">The sequence shown here is derived from an EMBL/GenBank/DDBJ whole genome shotgun (WGS) entry which is preliminary data.</text>
</comment>
<dbReference type="SUPFAM" id="SSF55469">
    <property type="entry name" value="FMN-dependent nitroreductase-like"/>
    <property type="match status" value="1"/>
</dbReference>
<keyword evidence="2" id="KW-0560">Oxidoreductase</keyword>
<evidence type="ECO:0000259" key="3">
    <source>
        <dbReference type="Pfam" id="PF00881"/>
    </source>
</evidence>
<dbReference type="EMBL" id="SMAJ01000001">
    <property type="protein sequence ID" value="TCT11058.1"/>
    <property type="molecule type" value="Genomic_DNA"/>
</dbReference>
<dbReference type="PANTHER" id="PTHR43673:SF10">
    <property type="entry name" value="NADH DEHYDROGENASE_NAD(P)H NITROREDUCTASE XCC3605-RELATED"/>
    <property type="match status" value="1"/>
</dbReference>
<dbReference type="AlphaFoldDB" id="A0A4V2UZF0"/>
<protein>
    <submittedName>
        <fullName evidence="4">Nitroreductase</fullName>
    </submittedName>
</protein>
<comment type="similarity">
    <text evidence="1">Belongs to the nitroreductase family.</text>
</comment>
<evidence type="ECO:0000313" key="5">
    <source>
        <dbReference type="Proteomes" id="UP000295525"/>
    </source>
</evidence>
<dbReference type="Proteomes" id="UP000295525">
    <property type="component" value="Unassembled WGS sequence"/>
</dbReference>
<sequence>MNKPAQTTYPIHDLLRQRWTQRAFSDRAIEVEKLRCLFEAARWAPSSFNEQPWRFIIATRDQRGEFDKMLSCLMDKNQRWIRSSGVPFLMIGLSKKTFTYNGKPNRVHTHDIGLSMGNFLIQATAMDLFVCQLQGIHLRRVTELYLVPEDFEPVIGCAVGYPGELLRLPAEFHEREIQQRIRADFKDFVFEGTFGRSAKLFTRGESA</sequence>
<dbReference type="InterPro" id="IPR029479">
    <property type="entry name" value="Nitroreductase"/>
</dbReference>
<dbReference type="RefSeq" id="WP_132579462.1">
    <property type="nucleotide sequence ID" value="NZ_SMAJ01000001.1"/>
</dbReference>
<gene>
    <name evidence="4" type="ORF">EDC26_101286</name>
</gene>
<feature type="domain" description="Nitroreductase" evidence="3">
    <location>
        <begin position="15"/>
        <end position="161"/>
    </location>
</feature>
<accession>A0A4V2UZF0</accession>
<evidence type="ECO:0000256" key="2">
    <source>
        <dbReference type="ARBA" id="ARBA00023002"/>
    </source>
</evidence>
<evidence type="ECO:0000256" key="1">
    <source>
        <dbReference type="ARBA" id="ARBA00007118"/>
    </source>
</evidence>
<evidence type="ECO:0000313" key="4">
    <source>
        <dbReference type="EMBL" id="TCT11058.1"/>
    </source>
</evidence>
<name>A0A4V2UZF0_9BURK</name>
<dbReference type="CDD" id="cd02138">
    <property type="entry name" value="TdsD-like"/>
    <property type="match status" value="1"/>
</dbReference>
<dbReference type="Gene3D" id="3.40.109.10">
    <property type="entry name" value="NADH Oxidase"/>
    <property type="match status" value="1"/>
</dbReference>
<proteinExistence type="inferred from homology"/>
<dbReference type="GO" id="GO:0016491">
    <property type="term" value="F:oxidoreductase activity"/>
    <property type="evidence" value="ECO:0007669"/>
    <property type="project" value="UniProtKB-KW"/>
</dbReference>
<reference evidence="4 5" key="1">
    <citation type="submission" date="2019-03" db="EMBL/GenBank/DDBJ databases">
        <title>Genomic Encyclopedia of Type Strains, Phase IV (KMG-IV): sequencing the most valuable type-strain genomes for metagenomic binning, comparative biology and taxonomic classification.</title>
        <authorList>
            <person name="Goeker M."/>
        </authorList>
    </citation>
    <scope>NUCLEOTIDE SEQUENCE [LARGE SCALE GENOMIC DNA]</scope>
    <source>
        <strain evidence="4 5">DSM 24591</strain>
    </source>
</reference>
<dbReference type="InterPro" id="IPR000415">
    <property type="entry name" value="Nitroreductase-like"/>
</dbReference>
<dbReference type="Pfam" id="PF00881">
    <property type="entry name" value="Nitroreductase"/>
    <property type="match status" value="1"/>
</dbReference>
<dbReference type="PANTHER" id="PTHR43673">
    <property type="entry name" value="NAD(P)H NITROREDUCTASE YDGI-RELATED"/>
    <property type="match status" value="1"/>
</dbReference>
<organism evidence="4 5">
    <name type="scientific">Paralcaligenes ureilyticus</name>
    <dbReference type="NCBI Taxonomy" id="627131"/>
    <lineage>
        <taxon>Bacteria</taxon>
        <taxon>Pseudomonadati</taxon>
        <taxon>Pseudomonadota</taxon>
        <taxon>Betaproteobacteria</taxon>
        <taxon>Burkholderiales</taxon>
        <taxon>Alcaligenaceae</taxon>
        <taxon>Paralcaligenes</taxon>
    </lineage>
</organism>